<reference evidence="2 3" key="1">
    <citation type="submission" date="2014-06" db="EMBL/GenBank/DDBJ databases">
        <title>Evolutionary Origins and Diversification of the Mycorrhizal Mutualists.</title>
        <authorList>
            <consortium name="DOE Joint Genome Institute"/>
            <consortium name="Mycorrhizal Genomics Consortium"/>
            <person name="Kohler A."/>
            <person name="Kuo A."/>
            <person name="Nagy L.G."/>
            <person name="Floudas D."/>
            <person name="Copeland A."/>
            <person name="Barry K.W."/>
            <person name="Cichocki N."/>
            <person name="Veneault-Fourrey C."/>
            <person name="LaButti K."/>
            <person name="Lindquist E.A."/>
            <person name="Lipzen A."/>
            <person name="Lundell T."/>
            <person name="Morin E."/>
            <person name="Murat C."/>
            <person name="Riley R."/>
            <person name="Ohm R."/>
            <person name="Sun H."/>
            <person name="Tunlid A."/>
            <person name="Henrissat B."/>
            <person name="Grigoriev I.V."/>
            <person name="Hibbett D.S."/>
            <person name="Martin F."/>
        </authorList>
    </citation>
    <scope>NUCLEOTIDE SEQUENCE [LARGE SCALE GENOMIC DNA]</scope>
    <source>
        <strain evidence="2 3">SS14</strain>
    </source>
</reference>
<organism evidence="2 3">
    <name type="scientific">Sphaerobolus stellatus (strain SS14)</name>
    <dbReference type="NCBI Taxonomy" id="990650"/>
    <lineage>
        <taxon>Eukaryota</taxon>
        <taxon>Fungi</taxon>
        <taxon>Dikarya</taxon>
        <taxon>Basidiomycota</taxon>
        <taxon>Agaricomycotina</taxon>
        <taxon>Agaricomycetes</taxon>
        <taxon>Phallomycetidae</taxon>
        <taxon>Geastrales</taxon>
        <taxon>Sphaerobolaceae</taxon>
        <taxon>Sphaerobolus</taxon>
    </lineage>
</organism>
<feature type="region of interest" description="Disordered" evidence="1">
    <location>
        <begin position="121"/>
        <end position="152"/>
    </location>
</feature>
<dbReference type="AlphaFoldDB" id="A0A0C9UR28"/>
<sequence length="551" mass="61974">MSNVDSIPIIIGEKIKLTVNHQDYLWNRYIAKVLLATNGHEMLLGDICVVTANPSGFLNNENIPHDIYIRINNYAWKPLSDCHHSNIGKEKSAMHPIFGHKILFNLPRLLWQHKSNIQELVKQKQAASHPPSPSRLPSPPRKVARVEGGSDGSSTDILPGILEMPVLKHLENQWLLNLYQAWVSPLLSKIMPTHQEGKMALLKVLEMDQIFPQFPNATSNIVECLQPESVFQPDLDMALADLMASADKDEYLHVINYSLDAPVSKATPYAIIASMLAAPFRTEYDWAAGAPLYGTLTVPFSNEGLGQGEWPYQPYENSPQFALSPKSLWTSVITPPGAITNPHVDDTTCSHFFTHIHGCKLWFLWPWTPANADLWVKHHTKKNYVLNLAEGLEHLEGLELLWMDGSQRSFSMPPHHFHACISFEVCAHASLPFWGIPAFDDAERVTKHYLWKALKFTGSDELDRDLESFFSGLILSDFGTWRGLAEEGGDLHLRNRILDWVKAVDGHIDAALRKHPDAKGAVLEARVELQAMKKAEAKNRQAVSQGRRGEK</sequence>
<evidence type="ECO:0000313" key="3">
    <source>
        <dbReference type="Proteomes" id="UP000054279"/>
    </source>
</evidence>
<dbReference type="HOGENOM" id="CLU_494462_0_0_1"/>
<protein>
    <recommendedName>
        <fullName evidence="4">JmjC domain-containing protein</fullName>
    </recommendedName>
</protein>
<evidence type="ECO:0000313" key="2">
    <source>
        <dbReference type="EMBL" id="KIJ45353.1"/>
    </source>
</evidence>
<evidence type="ECO:0008006" key="4">
    <source>
        <dbReference type="Google" id="ProtNLM"/>
    </source>
</evidence>
<gene>
    <name evidence="2" type="ORF">M422DRAFT_29851</name>
</gene>
<keyword evidence="3" id="KW-1185">Reference proteome</keyword>
<dbReference type="EMBL" id="KN837112">
    <property type="protein sequence ID" value="KIJ45353.1"/>
    <property type="molecule type" value="Genomic_DNA"/>
</dbReference>
<accession>A0A0C9UR28</accession>
<dbReference type="SUPFAM" id="SSF51197">
    <property type="entry name" value="Clavaminate synthase-like"/>
    <property type="match status" value="1"/>
</dbReference>
<proteinExistence type="predicted"/>
<dbReference type="OrthoDB" id="3065857at2759"/>
<feature type="compositionally biased region" description="Pro residues" evidence="1">
    <location>
        <begin position="130"/>
        <end position="140"/>
    </location>
</feature>
<evidence type="ECO:0000256" key="1">
    <source>
        <dbReference type="SAM" id="MobiDB-lite"/>
    </source>
</evidence>
<dbReference type="Proteomes" id="UP000054279">
    <property type="component" value="Unassembled WGS sequence"/>
</dbReference>
<name>A0A0C9UR28_SPHS4</name>